<keyword evidence="3" id="KW-1185">Reference proteome</keyword>
<dbReference type="PANTHER" id="PTHR33969">
    <property type="entry name" value="SEGREGATION AND CONDENSATION PROTEIN A"/>
    <property type="match status" value="1"/>
</dbReference>
<dbReference type="Pfam" id="PF02616">
    <property type="entry name" value="SMC_ScpA"/>
    <property type="match status" value="1"/>
</dbReference>
<reference evidence="2 3" key="1">
    <citation type="submission" date="2016-10" db="EMBL/GenBank/DDBJ databases">
        <authorList>
            <person name="de Groot N.N."/>
        </authorList>
    </citation>
    <scope>NUCLEOTIDE SEQUENCE [LARGE SCALE GENOMIC DNA]</scope>
    <source>
        <strain evidence="2 3">CGMCC 1.11030</strain>
    </source>
</reference>
<dbReference type="OrthoDB" id="9793741at2"/>
<dbReference type="Proteomes" id="UP000199377">
    <property type="component" value="Unassembled WGS sequence"/>
</dbReference>
<proteinExistence type="predicted"/>
<evidence type="ECO:0000313" key="2">
    <source>
        <dbReference type="EMBL" id="SFI21258.1"/>
    </source>
</evidence>
<dbReference type="STRING" id="1114924.SAMN05216258_10592"/>
<sequence length="275" mass="31393">MPERAAWDQLFRDVPDGRTGALTGDDKTAAEALVVDVEGFEGPLDILLTLARSQKVDLRHVSILQLAEQYLAFVEEAKRLRIELAADYLVMAAWLAYLKSRLLLPPEPTEEGPSAEELAARLAWRLERLEAMREAGARLMGRDQLERDRFARGAPDTQTLRRTVIYDASLIDLLRAYSRIKTRDDYRPLHMNRAPVMTPEEAIERLRGLIGDVLDWRTLSSFLPASWREDPKRRRSATAATFVAMLELVRRGEAELRQQEVFGEITLRRRAADAR</sequence>
<dbReference type="InterPro" id="IPR003768">
    <property type="entry name" value="ScpA"/>
</dbReference>
<dbReference type="EMBL" id="FOQH01000005">
    <property type="protein sequence ID" value="SFI21258.1"/>
    <property type="molecule type" value="Genomic_DNA"/>
</dbReference>
<dbReference type="PANTHER" id="PTHR33969:SF2">
    <property type="entry name" value="SEGREGATION AND CONDENSATION PROTEIN A"/>
    <property type="match status" value="1"/>
</dbReference>
<accession>A0A1I3GCP3</accession>
<organism evidence="2 3">
    <name type="scientific">Albimonas pacifica</name>
    <dbReference type="NCBI Taxonomy" id="1114924"/>
    <lineage>
        <taxon>Bacteria</taxon>
        <taxon>Pseudomonadati</taxon>
        <taxon>Pseudomonadota</taxon>
        <taxon>Alphaproteobacteria</taxon>
        <taxon>Rhodobacterales</taxon>
        <taxon>Paracoccaceae</taxon>
        <taxon>Albimonas</taxon>
    </lineage>
</organism>
<gene>
    <name evidence="2" type="ORF">SAMN05216258_10592</name>
</gene>
<evidence type="ECO:0000256" key="1">
    <source>
        <dbReference type="ARBA" id="ARBA00044777"/>
    </source>
</evidence>
<name>A0A1I3GCP3_9RHOB</name>
<evidence type="ECO:0000313" key="3">
    <source>
        <dbReference type="Proteomes" id="UP000199377"/>
    </source>
</evidence>
<dbReference type="RefSeq" id="WP_092859944.1">
    <property type="nucleotide sequence ID" value="NZ_FOQH01000005.1"/>
</dbReference>
<protein>
    <recommendedName>
        <fullName evidence="1">Segregation and condensation protein A</fullName>
    </recommendedName>
</protein>
<dbReference type="Gene3D" id="6.10.250.2410">
    <property type="match status" value="1"/>
</dbReference>
<dbReference type="AlphaFoldDB" id="A0A1I3GCP3"/>